<feature type="compositionally biased region" description="Gly residues" evidence="1">
    <location>
        <begin position="821"/>
        <end position="835"/>
    </location>
</feature>
<feature type="compositionally biased region" description="Low complexity" evidence="1">
    <location>
        <begin position="236"/>
        <end position="249"/>
    </location>
</feature>
<feature type="compositionally biased region" description="Low complexity" evidence="1">
    <location>
        <begin position="318"/>
        <end position="337"/>
    </location>
</feature>
<feature type="compositionally biased region" description="Basic residues" evidence="1">
    <location>
        <begin position="616"/>
        <end position="642"/>
    </location>
</feature>
<evidence type="ECO:0000313" key="3">
    <source>
        <dbReference type="Proteomes" id="UP000612055"/>
    </source>
</evidence>
<dbReference type="AlphaFoldDB" id="A0A835XLK4"/>
<feature type="compositionally biased region" description="Gly residues" evidence="1">
    <location>
        <begin position="686"/>
        <end position="701"/>
    </location>
</feature>
<evidence type="ECO:0000313" key="2">
    <source>
        <dbReference type="EMBL" id="KAG2485670.1"/>
    </source>
</evidence>
<sequence>MGRADAIRIAGSSATSLHVRLGPRQGKRSPLRGKGLRPGGPTSPRHQPPGGKDCGPRSPLLDSGGGAAGAALAAAVAAATPALRHLGLRCPTAAAAAAADAVLAAVGGRVAAVELATDWPLPVPYAGLRACTGLQALRLQCGRGQLEAQSAEQCPPTHGAKAVPPAVAVVGGLRSLRCLELCGRGWLPQLGVLDPAVQLVPLSALSALTRLRFDLSYIFDTGTDLLRATPTPTPQPGAAAQPLLAAQQGQGKGDVMRGVEGPASGTGPTDGAQAGPSGSRAPAPPLQQQHRQSQLTTTASTTSDDLAPASNSQPPPNGQLLDLPLDLPPDLAGAAPLGPRPRVRRRGATRVITWPADEEWRMGRLLRGLRGLVVLELRSMKVPMENLAPIAALSALTRLCAGSLSCTPLRDAEAEAEAEAAVEAEAAAEAARAAGADALGAAEGAAANGGGAGAGEEARKRDGACLGPGSGLRLGLNAWPEVPLPPRLKELALERLPSIQLLAALAHHPMEPRLVLYGEDVRRQGELRLPVIASAGVSGGGAGGGGGPLPTSLWLRLPPWLPAAAAAAARLLVRDVLPWLCRRRIGAVDGCADVDVAATSAAAVSTALDNDGRCPSHPHHPSHPSHLLYHRPPRRGRRRRPRSLTDGCAAAGSATAAAAAVDGTCLERWPWRPDGPSPNASESSGSDGGGGSGSSDSGSGGEDGEEDEEPGLALTLQGTEEWVGVVAGPHAAWLEAMAPMDGYIREVSFDCFSLRVEDLRGLRRGLPSLQEISPGGGSVYNMEGFADLHSEWPVLPRFMDGGSEGWSSGNEEEAGSDDDGGMGGGAGGGLGGGEAGAVFGAPHDGLGGGVEVGMETDDEGENGGDEDDDISLPSSALEENWSDAGEEEVEQHKAGAQAGPRRPSPEPRRPSPGPAAGSSAAAAAAAAADDSIDSDDPRLARRRRREALRWGGGAAAPAADADADAVDPPGGSGGGQGRGVVRGDDCESDGGGSVSSKSRSEEMAAAAAVEEEVEVAEEMQAMEAAMAAASGDEAEGPAGESCGGGGPGSAGKGAGPGLLLDEVLGEVPAGLGVEGVVSGAGAGLTAADLEFEEAGDAGGCVGAEGVVPLGSGEGPAQVAEGGAGAEASAAEVDSFLAEP</sequence>
<feature type="region of interest" description="Disordered" evidence="1">
    <location>
        <begin position="610"/>
        <end position="649"/>
    </location>
</feature>
<feature type="region of interest" description="Disordered" evidence="1">
    <location>
        <begin position="227"/>
        <end position="344"/>
    </location>
</feature>
<evidence type="ECO:0000256" key="1">
    <source>
        <dbReference type="SAM" id="MobiDB-lite"/>
    </source>
</evidence>
<feature type="region of interest" description="Disordered" evidence="1">
    <location>
        <begin position="15"/>
        <end position="61"/>
    </location>
</feature>
<feature type="compositionally biased region" description="Low complexity" evidence="1">
    <location>
        <begin position="914"/>
        <end position="929"/>
    </location>
</feature>
<gene>
    <name evidence="2" type="ORF">HYH03_015642</name>
</gene>
<feature type="compositionally biased region" description="Low complexity" evidence="1">
    <location>
        <begin position="1018"/>
        <end position="1029"/>
    </location>
</feature>
<feature type="compositionally biased region" description="Low complexity" evidence="1">
    <location>
        <begin position="271"/>
        <end position="281"/>
    </location>
</feature>
<feature type="region of interest" description="Disordered" evidence="1">
    <location>
        <begin position="667"/>
        <end position="710"/>
    </location>
</feature>
<feature type="compositionally biased region" description="Acidic residues" evidence="1">
    <location>
        <begin position="810"/>
        <end position="820"/>
    </location>
</feature>
<name>A0A835XLK4_9CHLO</name>
<feature type="compositionally biased region" description="Gly residues" evidence="1">
    <location>
        <begin position="970"/>
        <end position="980"/>
    </location>
</feature>
<feature type="compositionally biased region" description="Acidic residues" evidence="1">
    <location>
        <begin position="854"/>
        <end position="870"/>
    </location>
</feature>
<feature type="compositionally biased region" description="Low complexity" evidence="1">
    <location>
        <begin position="1114"/>
        <end position="1131"/>
    </location>
</feature>
<keyword evidence="3" id="KW-1185">Reference proteome</keyword>
<feature type="compositionally biased region" description="Basic residues" evidence="1">
    <location>
        <begin position="25"/>
        <end position="35"/>
    </location>
</feature>
<feature type="compositionally biased region" description="Low complexity" evidence="1">
    <location>
        <begin position="295"/>
        <end position="307"/>
    </location>
</feature>
<feature type="region of interest" description="Disordered" evidence="1">
    <location>
        <begin position="1110"/>
        <end position="1139"/>
    </location>
</feature>
<reference evidence="2" key="1">
    <citation type="journal article" date="2020" name="bioRxiv">
        <title>Comparative genomics of Chlamydomonas.</title>
        <authorList>
            <person name="Craig R.J."/>
            <person name="Hasan A.R."/>
            <person name="Ness R.W."/>
            <person name="Keightley P.D."/>
        </authorList>
    </citation>
    <scope>NUCLEOTIDE SEQUENCE</scope>
    <source>
        <strain evidence="2">CCAP 11/70</strain>
    </source>
</reference>
<feature type="compositionally biased region" description="Acidic residues" evidence="1">
    <location>
        <begin position="880"/>
        <end position="889"/>
    </location>
</feature>
<proteinExistence type="predicted"/>
<protein>
    <submittedName>
        <fullName evidence="2">Uncharacterized protein</fullName>
    </submittedName>
</protein>
<feature type="region of interest" description="Disordered" evidence="1">
    <location>
        <begin position="799"/>
        <end position="1057"/>
    </location>
</feature>
<organism evidence="2 3">
    <name type="scientific">Edaphochlamys debaryana</name>
    <dbReference type="NCBI Taxonomy" id="47281"/>
    <lineage>
        <taxon>Eukaryota</taxon>
        <taxon>Viridiplantae</taxon>
        <taxon>Chlorophyta</taxon>
        <taxon>core chlorophytes</taxon>
        <taxon>Chlorophyceae</taxon>
        <taxon>CS clade</taxon>
        <taxon>Chlamydomonadales</taxon>
        <taxon>Chlamydomonadales incertae sedis</taxon>
        <taxon>Edaphochlamys</taxon>
    </lineage>
</organism>
<dbReference type="Proteomes" id="UP000612055">
    <property type="component" value="Unassembled WGS sequence"/>
</dbReference>
<feature type="compositionally biased region" description="Gly residues" evidence="1">
    <location>
        <begin position="1041"/>
        <end position="1056"/>
    </location>
</feature>
<dbReference type="OrthoDB" id="552359at2759"/>
<dbReference type="EMBL" id="JAEHOE010000125">
    <property type="protein sequence ID" value="KAG2485670.1"/>
    <property type="molecule type" value="Genomic_DNA"/>
</dbReference>
<comment type="caution">
    <text evidence="2">The sequence shown here is derived from an EMBL/GenBank/DDBJ whole genome shotgun (WGS) entry which is preliminary data.</text>
</comment>
<accession>A0A835XLK4</accession>